<sequence length="133" mass="15875">VVCSLQSNDFTNAKTLIGPLILKLEKGIQRMIEDPKEAYSDKLILDLLYYCRSLIKLSYMIDDRDESAKQIAKFLFKEGRPAFLETQVDSDILMSYLRWSEEDVKNLYFLFEKVKMLWVEFHKTYKRNIVWFV</sequence>
<name>A0A1B6EP18_9HEMI</name>
<dbReference type="EMBL" id="GECZ01030101">
    <property type="protein sequence ID" value="JAS39668.1"/>
    <property type="molecule type" value="Transcribed_RNA"/>
</dbReference>
<dbReference type="AlphaFoldDB" id="A0A1B6EP18"/>
<gene>
    <name evidence="1" type="ORF">g.2391</name>
</gene>
<accession>A0A1B6EP18</accession>
<feature type="non-terminal residue" evidence="1">
    <location>
        <position position="1"/>
    </location>
</feature>
<evidence type="ECO:0000313" key="1">
    <source>
        <dbReference type="EMBL" id="JAS39668.1"/>
    </source>
</evidence>
<reference evidence="1" key="1">
    <citation type="submission" date="2015-11" db="EMBL/GenBank/DDBJ databases">
        <title>De novo transcriptome assembly of four potential Pierce s Disease insect vectors from Arizona vineyards.</title>
        <authorList>
            <person name="Tassone E.E."/>
        </authorList>
    </citation>
    <scope>NUCLEOTIDE SEQUENCE</scope>
</reference>
<proteinExistence type="predicted"/>
<organism evidence="1">
    <name type="scientific">Cuerna arida</name>
    <dbReference type="NCBI Taxonomy" id="1464854"/>
    <lineage>
        <taxon>Eukaryota</taxon>
        <taxon>Metazoa</taxon>
        <taxon>Ecdysozoa</taxon>
        <taxon>Arthropoda</taxon>
        <taxon>Hexapoda</taxon>
        <taxon>Insecta</taxon>
        <taxon>Pterygota</taxon>
        <taxon>Neoptera</taxon>
        <taxon>Paraneoptera</taxon>
        <taxon>Hemiptera</taxon>
        <taxon>Auchenorrhyncha</taxon>
        <taxon>Membracoidea</taxon>
        <taxon>Cicadellidae</taxon>
        <taxon>Cicadellinae</taxon>
        <taxon>Proconiini</taxon>
        <taxon>Cuerna</taxon>
    </lineage>
</organism>
<protein>
    <submittedName>
        <fullName evidence="1">Uncharacterized protein</fullName>
    </submittedName>
</protein>